<dbReference type="PIRSF" id="PIRSF037595">
    <property type="entry name" value="Toll-like_receptor"/>
    <property type="match status" value="1"/>
</dbReference>
<evidence type="ECO:0000256" key="4">
    <source>
        <dbReference type="ARBA" id="ARBA00022614"/>
    </source>
</evidence>
<dbReference type="SMART" id="SM00082">
    <property type="entry name" value="LRRCT"/>
    <property type="match status" value="1"/>
</dbReference>
<dbReference type="InterPro" id="IPR003591">
    <property type="entry name" value="Leu-rich_rpt_typical-subtyp"/>
</dbReference>
<dbReference type="SMART" id="SM00364">
    <property type="entry name" value="LRR_BAC"/>
    <property type="match status" value="5"/>
</dbReference>
<dbReference type="SMART" id="SM00369">
    <property type="entry name" value="LRR_TYP"/>
    <property type="match status" value="5"/>
</dbReference>
<evidence type="ECO:0000256" key="11">
    <source>
        <dbReference type="ARBA" id="ARBA00023136"/>
    </source>
</evidence>
<dbReference type="InterPro" id="IPR001611">
    <property type="entry name" value="Leu-rich_rpt"/>
</dbReference>
<evidence type="ECO:0000256" key="7">
    <source>
        <dbReference type="ARBA" id="ARBA00022737"/>
    </source>
</evidence>
<accession>A0AA35KVF2</accession>
<dbReference type="Gene3D" id="3.80.10.10">
    <property type="entry name" value="Ribonuclease Inhibitor"/>
    <property type="match status" value="1"/>
</dbReference>
<dbReference type="InterPro" id="IPR000157">
    <property type="entry name" value="TIR_dom"/>
</dbReference>
<comment type="similarity">
    <text evidence="2 16">Belongs to the Toll-like receptor family.</text>
</comment>
<keyword evidence="7" id="KW-0677">Repeat</keyword>
<evidence type="ECO:0000256" key="6">
    <source>
        <dbReference type="ARBA" id="ARBA00022729"/>
    </source>
</evidence>
<keyword evidence="13 16" id="KW-0675">Receptor</keyword>
<evidence type="ECO:0000256" key="1">
    <source>
        <dbReference type="ARBA" id="ARBA00004479"/>
    </source>
</evidence>
<comment type="function">
    <text evidence="16">Cooperates with LY96 to mediate the innate immune response to bacterial lipoproteins and other microbial cell wall components. Cooperates with TLR1 or TLR6 to mediate the innate immune response to bacterial lipoproteins or lipopeptides. Acts via MYD88 and TRAF6, leading to NF-kappa-B activation, cytokine secretion and the inflammatory response.</text>
</comment>
<dbReference type="EMBL" id="OX395134">
    <property type="protein sequence ID" value="CAI5784214.1"/>
    <property type="molecule type" value="Genomic_DNA"/>
</dbReference>
<dbReference type="Proteomes" id="UP001178461">
    <property type="component" value="Chromosome 9"/>
</dbReference>
<dbReference type="GO" id="GO:0043235">
    <property type="term" value="C:receptor complex"/>
    <property type="evidence" value="ECO:0007669"/>
    <property type="project" value="TreeGrafter"/>
</dbReference>
<dbReference type="GO" id="GO:0004888">
    <property type="term" value="F:transmembrane signaling receptor activity"/>
    <property type="evidence" value="ECO:0007669"/>
    <property type="project" value="InterPro"/>
</dbReference>
<dbReference type="FunFam" id="3.80.10.10:FF:000046">
    <property type="entry name" value="Toll-like receptor 2"/>
    <property type="match status" value="1"/>
</dbReference>
<evidence type="ECO:0000313" key="20">
    <source>
        <dbReference type="EMBL" id="CAI5784214.1"/>
    </source>
</evidence>
<evidence type="ECO:0000256" key="3">
    <source>
        <dbReference type="ARBA" id="ARBA00022588"/>
    </source>
</evidence>
<dbReference type="Pfam" id="PF12799">
    <property type="entry name" value="LRR_4"/>
    <property type="match status" value="1"/>
</dbReference>
<proteinExistence type="inferred from homology"/>
<feature type="domain" description="TIR" evidence="19">
    <location>
        <begin position="661"/>
        <end position="804"/>
    </location>
</feature>
<keyword evidence="10" id="KW-0520">NAD</keyword>
<keyword evidence="11 18" id="KW-0472">Membrane</keyword>
<dbReference type="GO" id="GO:0005886">
    <property type="term" value="C:plasma membrane"/>
    <property type="evidence" value="ECO:0007669"/>
    <property type="project" value="TreeGrafter"/>
</dbReference>
<keyword evidence="9 18" id="KW-1133">Transmembrane helix</keyword>
<evidence type="ECO:0000256" key="8">
    <source>
        <dbReference type="ARBA" id="ARBA00022859"/>
    </source>
</evidence>
<dbReference type="InterPro" id="IPR000483">
    <property type="entry name" value="Cys-rich_flank_reg_C"/>
</dbReference>
<dbReference type="PANTHER" id="PTHR24365:SF17">
    <property type="entry name" value="TOLL-LIKE RECEPTOR 2"/>
    <property type="match status" value="1"/>
</dbReference>
<evidence type="ECO:0000256" key="13">
    <source>
        <dbReference type="ARBA" id="ARBA00023170"/>
    </source>
</evidence>
<dbReference type="InterPro" id="IPR017241">
    <property type="entry name" value="Toll-like_receptor"/>
</dbReference>
<feature type="transmembrane region" description="Helical" evidence="18">
    <location>
        <begin position="609"/>
        <end position="631"/>
    </location>
</feature>
<dbReference type="InterPro" id="IPR032675">
    <property type="entry name" value="LRR_dom_sf"/>
</dbReference>
<protein>
    <recommendedName>
        <fullName evidence="16">Toll-like receptor 2</fullName>
    </recommendedName>
</protein>
<dbReference type="Pfam" id="PF01582">
    <property type="entry name" value="TIR"/>
    <property type="match status" value="1"/>
</dbReference>
<evidence type="ECO:0000256" key="15">
    <source>
        <dbReference type="ARBA" id="ARBA00023198"/>
    </source>
</evidence>
<dbReference type="PRINTS" id="PR01537">
    <property type="entry name" value="INTRLKN1R1F"/>
</dbReference>
<dbReference type="AlphaFoldDB" id="A0AA35KVF2"/>
<evidence type="ECO:0000256" key="2">
    <source>
        <dbReference type="ARBA" id="ARBA00009634"/>
    </source>
</evidence>
<feature type="disulfide bond" evidence="17">
    <location>
        <begin position="57"/>
        <end position="63"/>
    </location>
</feature>
<name>A0AA35KVF2_9SAUR</name>
<keyword evidence="14" id="KW-0325">Glycoprotein</keyword>
<evidence type="ECO:0000256" key="9">
    <source>
        <dbReference type="ARBA" id="ARBA00022989"/>
    </source>
</evidence>
<keyword evidence="15 16" id="KW-0395">Inflammatory response</keyword>
<sequence>MHGNRAGDLTQEEKRRLSPQPHECLNQAVMFEQVWCLWFISAVGAVSLSAQQISPFCDATHFCNYSSRALRAVPSGLEDDIVKLDLTSNSIEHIGEEDLKFAINLKTLLLQSNQIRTIDGKAFRSLVKLEYLDLSKNKLSHLSPSWFRPLSSLQKLNLIGNFYQLLGEAPLFSELPKLRYLYFGNGNFSALQAHDMEGISTLEELEIEGHNLKQYVAGTLKSIKLINHIMLNIPPDATLAAIIYDVTDSVVCLELRNIQILDMPPIPYSDPVLLTAVQKVILRNVELSDMSVIQIAPIFARMKQMQEVEIVDCRFEGTGQFYGLQDAPTSLQVITVRNLTITKFYSFSDLSSVTPLVTNLTRLTLENAFVYLVPCDLARHFYSLLYLDFSGNLLLDPYLKKSLCADAWPRLQTLNVSRNSLKQISVVAESVALRRHLINLDISQNNFEAMPASCVWPRSLKFLNISGCKLNMLTNCIPRSLEVLDVSHNNLKDFRLSLPDLQELYIKDNRLTTLPDAASIPSARIINIRRNQIFDFNEQQLVKFAKIEKLDARYNSFRCSCEFVSFTQSQQGPSNVFVAWPENYICDSPEHVRGKQVGAVQFRPSDCHLTLMVSLICILMLLVVVAAAVLCHKLHAIWYMQMTWAWLQAKRKPQRNHKKETCYDAFVSYSEQDSEWVENVMVQELEQANPPFKLCLHKRDFTPGKWIVDNIIDSIEKSSKTLFVLSEHFVQSEWCRYELDFSHFRLFDENNDAAILILLEPIPEKTIPKRFCKLRKLMNTKTYLEWPRDEVQQQIFWFNLKTAIKS</sequence>
<dbReference type="Pfam" id="PF13855">
    <property type="entry name" value="LRR_8"/>
    <property type="match status" value="1"/>
</dbReference>
<keyword evidence="6" id="KW-0732">Signal</keyword>
<keyword evidence="21" id="KW-1185">Reference proteome</keyword>
<evidence type="ECO:0000256" key="16">
    <source>
        <dbReference type="PIRNR" id="PIRNR037595"/>
    </source>
</evidence>
<dbReference type="SMART" id="SM00255">
    <property type="entry name" value="TIR"/>
    <property type="match status" value="1"/>
</dbReference>
<evidence type="ECO:0000256" key="18">
    <source>
        <dbReference type="SAM" id="Phobius"/>
    </source>
</evidence>
<dbReference type="GO" id="GO:0002224">
    <property type="term" value="P:toll-like receptor signaling pathway"/>
    <property type="evidence" value="ECO:0007669"/>
    <property type="project" value="UniProtKB-UniRule"/>
</dbReference>
<evidence type="ECO:0000256" key="12">
    <source>
        <dbReference type="ARBA" id="ARBA00023157"/>
    </source>
</evidence>
<dbReference type="GO" id="GO:0042497">
    <property type="term" value="F:triacyl lipopeptide binding"/>
    <property type="evidence" value="ECO:0007669"/>
    <property type="project" value="TreeGrafter"/>
</dbReference>
<reference evidence="20" key="1">
    <citation type="submission" date="2022-12" db="EMBL/GenBank/DDBJ databases">
        <authorList>
            <person name="Alioto T."/>
            <person name="Alioto T."/>
            <person name="Gomez Garrido J."/>
        </authorList>
    </citation>
    <scope>NUCLEOTIDE SEQUENCE</scope>
</reference>
<evidence type="ECO:0000259" key="19">
    <source>
        <dbReference type="PROSITE" id="PS50104"/>
    </source>
</evidence>
<feature type="disulfide bond" evidence="17">
    <location>
        <begin position="454"/>
        <end position="476"/>
    </location>
</feature>
<evidence type="ECO:0000256" key="10">
    <source>
        <dbReference type="ARBA" id="ARBA00023027"/>
    </source>
</evidence>
<dbReference type="InterPro" id="IPR035897">
    <property type="entry name" value="Toll_tir_struct_dom_sf"/>
</dbReference>
<dbReference type="GO" id="GO:0006954">
    <property type="term" value="P:inflammatory response"/>
    <property type="evidence" value="ECO:0007669"/>
    <property type="project" value="UniProtKB-UniRule"/>
</dbReference>
<feature type="disulfide bond" evidence="17">
    <location>
        <begin position="375"/>
        <end position="404"/>
    </location>
</feature>
<evidence type="ECO:0000313" key="21">
    <source>
        <dbReference type="Proteomes" id="UP001178461"/>
    </source>
</evidence>
<dbReference type="Gene3D" id="3.40.50.10140">
    <property type="entry name" value="Toll/interleukin-1 receptor homology (TIR) domain"/>
    <property type="match status" value="1"/>
</dbReference>
<evidence type="ECO:0000256" key="14">
    <source>
        <dbReference type="ARBA" id="ARBA00023180"/>
    </source>
</evidence>
<dbReference type="SUPFAM" id="SSF52058">
    <property type="entry name" value="L domain-like"/>
    <property type="match status" value="2"/>
</dbReference>
<dbReference type="PROSITE" id="PS50104">
    <property type="entry name" value="TIR"/>
    <property type="match status" value="1"/>
</dbReference>
<keyword evidence="5 18" id="KW-0812">Transmembrane</keyword>
<evidence type="ECO:0000256" key="17">
    <source>
        <dbReference type="PIRSR" id="PIRSR037595-2"/>
    </source>
</evidence>
<dbReference type="SUPFAM" id="SSF52200">
    <property type="entry name" value="Toll/Interleukin receptor TIR domain"/>
    <property type="match status" value="1"/>
</dbReference>
<dbReference type="FunFam" id="3.40.50.10140:FF:000001">
    <property type="entry name" value="Toll-like receptor 2"/>
    <property type="match status" value="1"/>
</dbReference>
<dbReference type="PANTHER" id="PTHR24365">
    <property type="entry name" value="TOLL-LIKE RECEPTOR"/>
    <property type="match status" value="1"/>
</dbReference>
<dbReference type="InterPro" id="IPR025875">
    <property type="entry name" value="Leu-rich_rpt_4"/>
</dbReference>
<evidence type="ECO:0000256" key="5">
    <source>
        <dbReference type="ARBA" id="ARBA00022692"/>
    </source>
</evidence>
<keyword evidence="12 17" id="KW-1015">Disulfide bond</keyword>
<keyword evidence="4" id="KW-0433">Leucine-rich repeat</keyword>
<keyword evidence="3 16" id="KW-0399">Innate immunity</keyword>
<dbReference type="PROSITE" id="PS51450">
    <property type="entry name" value="LRR"/>
    <property type="match status" value="3"/>
</dbReference>
<keyword evidence="8 16" id="KW-0391">Immunity</keyword>
<organism evidence="20 21">
    <name type="scientific">Podarcis lilfordi</name>
    <name type="common">Lilford's wall lizard</name>
    <dbReference type="NCBI Taxonomy" id="74358"/>
    <lineage>
        <taxon>Eukaryota</taxon>
        <taxon>Metazoa</taxon>
        <taxon>Chordata</taxon>
        <taxon>Craniata</taxon>
        <taxon>Vertebrata</taxon>
        <taxon>Euteleostomi</taxon>
        <taxon>Lepidosauria</taxon>
        <taxon>Squamata</taxon>
        <taxon>Bifurcata</taxon>
        <taxon>Unidentata</taxon>
        <taxon>Episquamata</taxon>
        <taxon>Laterata</taxon>
        <taxon>Lacertibaenia</taxon>
        <taxon>Lacertidae</taxon>
        <taxon>Podarcis</taxon>
    </lineage>
</organism>
<comment type="subcellular location">
    <subcellularLocation>
        <location evidence="1">Membrane</location>
        <topology evidence="1">Single-pass type I membrane protein</topology>
    </subcellularLocation>
</comment>
<gene>
    <name evidence="20" type="ORF">PODLI_1B020765</name>
</gene>
<dbReference type="GO" id="GO:0045087">
    <property type="term" value="P:innate immune response"/>
    <property type="evidence" value="ECO:0007669"/>
    <property type="project" value="UniProtKB-UniRule"/>
</dbReference>